<dbReference type="Proteomes" id="UP000287033">
    <property type="component" value="Unassembled WGS sequence"/>
</dbReference>
<keyword evidence="1" id="KW-0472">Membrane</keyword>
<feature type="transmembrane region" description="Helical" evidence="1">
    <location>
        <begin position="159"/>
        <end position="178"/>
    </location>
</feature>
<dbReference type="EMBL" id="BEZZ01183793">
    <property type="protein sequence ID" value="GCC46211.1"/>
    <property type="molecule type" value="Genomic_DNA"/>
</dbReference>
<dbReference type="Pfam" id="PF00873">
    <property type="entry name" value="ACR_tran"/>
    <property type="match status" value="1"/>
</dbReference>
<dbReference type="PANTHER" id="PTHR32063">
    <property type="match status" value="1"/>
</dbReference>
<comment type="caution">
    <text evidence="2">The sequence shown here is derived from an EMBL/GenBank/DDBJ whole genome shotgun (WGS) entry which is preliminary data.</text>
</comment>
<keyword evidence="3" id="KW-1185">Reference proteome</keyword>
<organism evidence="2 3">
    <name type="scientific">Chiloscyllium punctatum</name>
    <name type="common">Brownbanded bambooshark</name>
    <name type="synonym">Hemiscyllium punctatum</name>
    <dbReference type="NCBI Taxonomy" id="137246"/>
    <lineage>
        <taxon>Eukaryota</taxon>
        <taxon>Metazoa</taxon>
        <taxon>Chordata</taxon>
        <taxon>Craniata</taxon>
        <taxon>Vertebrata</taxon>
        <taxon>Chondrichthyes</taxon>
        <taxon>Elasmobranchii</taxon>
        <taxon>Galeomorphii</taxon>
        <taxon>Galeoidea</taxon>
        <taxon>Orectolobiformes</taxon>
        <taxon>Hemiscylliidae</taxon>
        <taxon>Chiloscyllium</taxon>
    </lineage>
</organism>
<proteinExistence type="predicted"/>
<feature type="non-terminal residue" evidence="2">
    <location>
        <position position="215"/>
    </location>
</feature>
<dbReference type="OrthoDB" id="10069545at2759"/>
<evidence type="ECO:0000313" key="3">
    <source>
        <dbReference type="Proteomes" id="UP000287033"/>
    </source>
</evidence>
<accession>A0A401TU99</accession>
<feature type="transmembrane region" description="Helical" evidence="1">
    <location>
        <begin position="108"/>
        <end position="129"/>
    </location>
</feature>
<dbReference type="Gene3D" id="1.20.1640.10">
    <property type="entry name" value="Multidrug efflux transporter AcrB transmembrane domain"/>
    <property type="match status" value="2"/>
</dbReference>
<evidence type="ECO:0000256" key="1">
    <source>
        <dbReference type="SAM" id="Phobius"/>
    </source>
</evidence>
<name>A0A401TU99_CHIPU</name>
<dbReference type="SUPFAM" id="SSF82866">
    <property type="entry name" value="Multidrug efflux transporter AcrB transmembrane domain"/>
    <property type="match status" value="1"/>
</dbReference>
<evidence type="ECO:0000313" key="2">
    <source>
        <dbReference type="EMBL" id="GCC46211.1"/>
    </source>
</evidence>
<dbReference type="InterPro" id="IPR001036">
    <property type="entry name" value="Acrflvin-R"/>
</dbReference>
<keyword evidence="1" id="KW-1133">Transmembrane helix</keyword>
<keyword evidence="1" id="KW-0812">Transmembrane</keyword>
<dbReference type="STRING" id="137246.A0A401TU99"/>
<dbReference type="PRINTS" id="PR00702">
    <property type="entry name" value="ACRIFLAVINRP"/>
</dbReference>
<dbReference type="AlphaFoldDB" id="A0A401TU99"/>
<dbReference type="GO" id="GO:0042910">
    <property type="term" value="F:xenobiotic transmembrane transporter activity"/>
    <property type="evidence" value="ECO:0007669"/>
    <property type="project" value="TreeGrafter"/>
</dbReference>
<feature type="transmembrane region" description="Helical" evidence="1">
    <location>
        <begin position="27"/>
        <end position="46"/>
    </location>
</feature>
<dbReference type="PANTHER" id="PTHR32063:SF19">
    <property type="entry name" value="CATION EFFLUX SYSTEM PROTEIN CUSA"/>
    <property type="match status" value="1"/>
</dbReference>
<protein>
    <submittedName>
        <fullName evidence="2">Uncharacterized protein</fullName>
    </submittedName>
</protein>
<reference evidence="2 3" key="1">
    <citation type="journal article" date="2018" name="Nat. Ecol. Evol.">
        <title>Shark genomes provide insights into elasmobranch evolution and the origin of vertebrates.</title>
        <authorList>
            <person name="Hara Y"/>
            <person name="Yamaguchi K"/>
            <person name="Onimaru K"/>
            <person name="Kadota M"/>
            <person name="Koyanagi M"/>
            <person name="Keeley SD"/>
            <person name="Tatsumi K"/>
            <person name="Tanaka K"/>
            <person name="Motone F"/>
            <person name="Kageyama Y"/>
            <person name="Nozu R"/>
            <person name="Adachi N"/>
            <person name="Nishimura O"/>
            <person name="Nakagawa R"/>
            <person name="Tanegashima C"/>
            <person name="Kiyatake I"/>
            <person name="Matsumoto R"/>
            <person name="Murakumo K"/>
            <person name="Nishida K"/>
            <person name="Terakita A"/>
            <person name="Kuratani S"/>
            <person name="Sato K"/>
            <person name="Hyodo S Kuraku.S."/>
        </authorList>
    </citation>
    <scope>NUCLEOTIDE SEQUENCE [LARGE SCALE GENOMIC DNA]</scope>
</reference>
<sequence>MLPIGILMAFAAMKVLGIGSNIMSLGGIAIAIGAMIDGAIVMIENAHKHLERAPPDKPRLEVLIEAASEVGPALFFSLLIITVSFLPIFTMESQEGRLFSPLAFTKTFSMAAAAILSITLVPALMVLFIRGKIIPEHKNPINRFLIWIYRPMIRGVLRAKTLTIFLALVALAISLWPARQLGTEFMPSLNEGTLMYMPTTLPGLSVTKAAEILQT</sequence>
<gene>
    <name evidence="2" type="ORF">chiPu_0030457</name>
</gene>
<feature type="transmembrane region" description="Helical" evidence="1">
    <location>
        <begin position="66"/>
        <end position="88"/>
    </location>
</feature>
<dbReference type="GO" id="GO:0005886">
    <property type="term" value="C:plasma membrane"/>
    <property type="evidence" value="ECO:0007669"/>
    <property type="project" value="TreeGrafter"/>
</dbReference>
<dbReference type="Gene3D" id="3.30.70.1430">
    <property type="entry name" value="Multidrug efflux transporter AcrB pore domain"/>
    <property type="match status" value="1"/>
</dbReference>